<evidence type="ECO:0000313" key="1">
    <source>
        <dbReference type="EMBL" id="KKL09032.1"/>
    </source>
</evidence>
<comment type="caution">
    <text evidence="1">The sequence shown here is derived from an EMBL/GenBank/DDBJ whole genome shotgun (WGS) entry which is preliminary data.</text>
</comment>
<gene>
    <name evidence="1" type="ORF">LCGC14_2569930</name>
</gene>
<proteinExistence type="predicted"/>
<protein>
    <submittedName>
        <fullName evidence="1">Uncharacterized protein</fullName>
    </submittedName>
</protein>
<feature type="non-terminal residue" evidence="1">
    <location>
        <position position="1"/>
    </location>
</feature>
<sequence>YRQTFTSGTSAGADKQFYYNPPNLREIESIVLTNSGGTDFVLTPVYEQTEWDRINAQIVSSDYPRKYFRRTNDYGIYPTPNEDDYTIVLNYTQRAFPLYFEDYSTGTVTATNDDETLTFVTGVTTTMKAGFWFTLTDSNGEPRGSWYRIASITDSANLELETFFSEATEATQTYLVGQIPEIPEETIILPAVGAVSDFYALKQKDMTTATRFDNKFWSGNYNVTALQAKKDGDYGGLLAAIDAYADRDQSIVVNRVPVARDIMDFQMPRTADLG</sequence>
<dbReference type="EMBL" id="LAZR01042643">
    <property type="protein sequence ID" value="KKL09032.1"/>
    <property type="molecule type" value="Genomic_DNA"/>
</dbReference>
<reference evidence="1" key="1">
    <citation type="journal article" date="2015" name="Nature">
        <title>Complex archaea that bridge the gap between prokaryotes and eukaryotes.</title>
        <authorList>
            <person name="Spang A."/>
            <person name="Saw J.H."/>
            <person name="Jorgensen S.L."/>
            <person name="Zaremba-Niedzwiedzka K."/>
            <person name="Martijn J."/>
            <person name="Lind A.E."/>
            <person name="van Eijk R."/>
            <person name="Schleper C."/>
            <person name="Guy L."/>
            <person name="Ettema T.J."/>
        </authorList>
    </citation>
    <scope>NUCLEOTIDE SEQUENCE</scope>
</reference>
<organism evidence="1">
    <name type="scientific">marine sediment metagenome</name>
    <dbReference type="NCBI Taxonomy" id="412755"/>
    <lineage>
        <taxon>unclassified sequences</taxon>
        <taxon>metagenomes</taxon>
        <taxon>ecological metagenomes</taxon>
    </lineage>
</organism>
<name>A0A0F9B5E4_9ZZZZ</name>
<accession>A0A0F9B5E4</accession>
<dbReference type="AlphaFoldDB" id="A0A0F9B5E4"/>